<dbReference type="Proteomes" id="UP001057753">
    <property type="component" value="Unassembled WGS sequence"/>
</dbReference>
<evidence type="ECO:0000256" key="10">
    <source>
        <dbReference type="PIRSR" id="PIRSR038994-1"/>
    </source>
</evidence>
<evidence type="ECO:0000256" key="9">
    <source>
        <dbReference type="PIRNR" id="PIRNR038994"/>
    </source>
</evidence>
<evidence type="ECO:0000313" key="15">
    <source>
        <dbReference type="Proteomes" id="UP001057753"/>
    </source>
</evidence>
<feature type="active site" description="Proton donor/acceptor" evidence="10">
    <location>
        <position position="280"/>
    </location>
</feature>
<dbReference type="Gene3D" id="2.30.40.10">
    <property type="entry name" value="Urease, subunit C, domain 1"/>
    <property type="match status" value="1"/>
</dbReference>
<evidence type="ECO:0000259" key="13">
    <source>
        <dbReference type="Pfam" id="PF01979"/>
    </source>
</evidence>
<keyword evidence="15" id="KW-1185">Reference proteome</keyword>
<evidence type="ECO:0000256" key="5">
    <source>
        <dbReference type="ARBA" id="ARBA00022801"/>
    </source>
</evidence>
<dbReference type="Pfam" id="PF01979">
    <property type="entry name" value="Amidohydro_1"/>
    <property type="match status" value="1"/>
</dbReference>
<reference evidence="14" key="1">
    <citation type="submission" date="2020-06" db="EMBL/GenBank/DDBJ databases">
        <title>Insight into the genomes of haloalkaliphilic bacilli from Kenyan soda lakes.</title>
        <authorList>
            <person name="Mwirichia R."/>
            <person name="Villamizar G.C."/>
            <person name="Poehlein A."/>
            <person name="Mugweru J."/>
            <person name="Kipnyargis A."/>
            <person name="Kiplimo D."/>
            <person name="Orwa P."/>
            <person name="Daniel R."/>
        </authorList>
    </citation>
    <scope>NUCLEOTIDE SEQUENCE</scope>
    <source>
        <strain evidence="14">B1096_S55</strain>
    </source>
</reference>
<evidence type="ECO:0000256" key="1">
    <source>
        <dbReference type="ARBA" id="ARBA00010716"/>
    </source>
</evidence>
<comment type="similarity">
    <text evidence="1 9">Belongs to the metallo-dependent hydrolases superfamily. NagA family.</text>
</comment>
<dbReference type="NCBIfam" id="TIGR00221">
    <property type="entry name" value="nagA"/>
    <property type="match status" value="1"/>
</dbReference>
<feature type="binding site" evidence="11">
    <location>
        <position position="146"/>
    </location>
    <ligand>
        <name>substrate</name>
    </ligand>
</feature>
<dbReference type="PANTHER" id="PTHR11113:SF14">
    <property type="entry name" value="N-ACETYLGLUCOSAMINE-6-PHOSPHATE DEACETYLASE"/>
    <property type="match status" value="1"/>
</dbReference>
<feature type="binding site" evidence="11">
    <location>
        <position position="257"/>
    </location>
    <ligand>
        <name>substrate</name>
    </ligand>
</feature>
<evidence type="ECO:0000256" key="6">
    <source>
        <dbReference type="ARBA" id="ARBA00023277"/>
    </source>
</evidence>
<feature type="binding site" evidence="11">
    <location>
        <begin position="225"/>
        <end position="226"/>
    </location>
    <ligand>
        <name>substrate</name>
    </ligand>
</feature>
<protein>
    <recommendedName>
        <fullName evidence="3">N-acetylglucosamine-6-phosphate deacetylase</fullName>
        <ecNumber evidence="2">3.5.1.25</ecNumber>
    </recommendedName>
</protein>
<dbReference type="CDD" id="cd00854">
    <property type="entry name" value="NagA"/>
    <property type="match status" value="1"/>
</dbReference>
<evidence type="ECO:0000256" key="11">
    <source>
        <dbReference type="PIRSR" id="PIRSR038994-2"/>
    </source>
</evidence>
<dbReference type="SUPFAM" id="SSF51556">
    <property type="entry name" value="Metallo-dependent hydrolases"/>
    <property type="match status" value="1"/>
</dbReference>
<dbReference type="InterPro" id="IPR003764">
    <property type="entry name" value="GlcNAc_6-P_deAcase"/>
</dbReference>
<dbReference type="EC" id="3.5.1.25" evidence="2"/>
<feature type="binding site" evidence="12">
    <location>
        <position position="135"/>
    </location>
    <ligand>
        <name>Zn(2+)</name>
        <dbReference type="ChEBI" id="CHEBI:29105"/>
    </ligand>
</feature>
<dbReference type="GO" id="GO:0008448">
    <property type="term" value="F:N-acetylglucosamine-6-phosphate deacetylase activity"/>
    <property type="evidence" value="ECO:0007669"/>
    <property type="project" value="UniProtKB-EC"/>
</dbReference>
<evidence type="ECO:0000256" key="8">
    <source>
        <dbReference type="ARBA" id="ARBA00060590"/>
    </source>
</evidence>
<comment type="cofactor">
    <cofactor evidence="12">
        <name>a divalent metal cation</name>
        <dbReference type="ChEBI" id="CHEBI:60240"/>
    </cofactor>
    <text evidence="12">Binds 1 divalent metal cation per subunit.</text>
</comment>
<dbReference type="FunFam" id="3.20.20.140:FF:000004">
    <property type="entry name" value="N-acetylglucosamine-6-phosphate deacetylase"/>
    <property type="match status" value="1"/>
</dbReference>
<gene>
    <name evidence="14" type="primary">nagA</name>
    <name evidence="14" type="ORF">HXA33_15035</name>
</gene>
<comment type="caution">
    <text evidence="14">The sequence shown here is derived from an EMBL/GenBank/DDBJ whole genome shotgun (WGS) entry which is preliminary data.</text>
</comment>
<feature type="binding site" evidence="11">
    <location>
        <begin position="313"/>
        <end position="315"/>
    </location>
    <ligand>
        <name>substrate</name>
    </ligand>
</feature>
<dbReference type="InterPro" id="IPR006680">
    <property type="entry name" value="Amidohydro-rel"/>
</dbReference>
<dbReference type="GO" id="GO:0006046">
    <property type="term" value="P:N-acetylglucosamine catabolic process"/>
    <property type="evidence" value="ECO:0007669"/>
    <property type="project" value="TreeGrafter"/>
</dbReference>
<dbReference type="PANTHER" id="PTHR11113">
    <property type="entry name" value="N-ACETYLGLUCOSAMINE-6-PHOSPHATE DEACETYLASE"/>
    <property type="match status" value="1"/>
</dbReference>
<organism evidence="14 15">
    <name type="scientific">Salipaludibacillus agaradhaerens</name>
    <name type="common">Bacillus agaradhaerens</name>
    <dbReference type="NCBI Taxonomy" id="76935"/>
    <lineage>
        <taxon>Bacteria</taxon>
        <taxon>Bacillati</taxon>
        <taxon>Bacillota</taxon>
        <taxon>Bacilli</taxon>
        <taxon>Bacillales</taxon>
        <taxon>Bacillaceae</taxon>
    </lineage>
</organism>
<evidence type="ECO:0000256" key="2">
    <source>
        <dbReference type="ARBA" id="ARBA00011899"/>
    </source>
</evidence>
<name>A0A9Q4G0I1_SALAG</name>
<evidence type="ECO:0000256" key="7">
    <source>
        <dbReference type="ARBA" id="ARBA00047647"/>
    </source>
</evidence>
<proteinExistence type="inferred from homology"/>
<evidence type="ECO:0000256" key="3">
    <source>
        <dbReference type="ARBA" id="ARBA00018029"/>
    </source>
</evidence>
<feature type="binding site" evidence="11">
    <location>
        <position position="233"/>
    </location>
    <ligand>
        <name>substrate</name>
    </ligand>
</feature>
<keyword evidence="6 9" id="KW-0119">Carbohydrate metabolism</keyword>
<dbReference type="Gene3D" id="3.20.20.140">
    <property type="entry name" value="Metal-dependent hydrolases"/>
    <property type="match status" value="1"/>
</dbReference>
<keyword evidence="5 9" id="KW-0378">Hydrolase</keyword>
<feature type="binding site" evidence="12">
    <location>
        <position position="222"/>
    </location>
    <ligand>
        <name>Zn(2+)</name>
        <dbReference type="ChEBI" id="CHEBI:29105"/>
    </ligand>
</feature>
<comment type="pathway">
    <text evidence="8">Amino-sugar metabolism; N-acetylneuraminate degradation; D-fructose 6-phosphate from N-acetylneuraminate: step 4/5.</text>
</comment>
<dbReference type="GO" id="GO:0046872">
    <property type="term" value="F:metal ion binding"/>
    <property type="evidence" value="ECO:0007669"/>
    <property type="project" value="UniProtKB-KW"/>
</dbReference>
<keyword evidence="4 12" id="KW-0479">Metal-binding</keyword>
<feature type="domain" description="Amidohydrolase-related" evidence="13">
    <location>
        <begin position="56"/>
        <end position="386"/>
    </location>
</feature>
<comment type="catalytic activity">
    <reaction evidence="7">
        <text>N-acetyl-D-glucosamine 6-phosphate + H2O = D-glucosamine 6-phosphate + acetate</text>
        <dbReference type="Rhea" id="RHEA:22936"/>
        <dbReference type="ChEBI" id="CHEBI:15377"/>
        <dbReference type="ChEBI" id="CHEBI:30089"/>
        <dbReference type="ChEBI" id="CHEBI:57513"/>
        <dbReference type="ChEBI" id="CHEBI:58725"/>
        <dbReference type="EC" id="3.5.1.25"/>
    </reaction>
</comment>
<evidence type="ECO:0000256" key="4">
    <source>
        <dbReference type="ARBA" id="ARBA00022723"/>
    </source>
</evidence>
<accession>A0A9Q4G0I1</accession>
<dbReference type="EMBL" id="JABXYM010000001">
    <property type="protein sequence ID" value="MCR6097849.1"/>
    <property type="molecule type" value="Genomic_DNA"/>
</dbReference>
<dbReference type="InterPro" id="IPR011059">
    <property type="entry name" value="Metal-dep_hydrolase_composite"/>
</dbReference>
<feature type="binding site" evidence="12">
    <location>
        <position position="201"/>
    </location>
    <ligand>
        <name>Zn(2+)</name>
        <dbReference type="ChEBI" id="CHEBI:29105"/>
    </ligand>
</feature>
<dbReference type="InterPro" id="IPR032466">
    <property type="entry name" value="Metal_Hydrolase"/>
</dbReference>
<dbReference type="RefSeq" id="WP_257822235.1">
    <property type="nucleotide sequence ID" value="NZ_JABXYM010000001.1"/>
</dbReference>
<evidence type="ECO:0000313" key="14">
    <source>
        <dbReference type="EMBL" id="MCR6097849.1"/>
    </source>
</evidence>
<dbReference type="SUPFAM" id="SSF51338">
    <property type="entry name" value="Composite domain of metallo-dependent hydrolases"/>
    <property type="match status" value="1"/>
</dbReference>
<sequence length="388" mass="41852">MKSIFFNNAILYSEAGKIKEPVILIKNNQIMSIKTKSEVASIDEEVRFNESEPVAIVPGFIDIHIHGAAGADVMDGEAGALHTMRTALPAEGTTSFLATTITQQPEAKLQALKVVKEVILQQDNRGAEILGVHLEGPFISKKRAGAQPAEFIQQADTALFQAFQEASGHYIKLVTMAPEEDPSGKLISLLCDQQIIASIGHSDATYDEMVEAIEKGMNHVTHLFNGMKGVHHRDLGVAGAALLHDELNTELIVDGIHVSPPVVKLAYKSKGPDKLILITDAMRAKGLAEGEFTLGGQKVSVKHDRATLEDGTLAGSVLKMNDAIKNMMIFTGCSLEEAVQMATLNPARQLRIDDRKGSLAAGKDADFTVLSPDMTVLQTYVMGEKVFG</sequence>
<dbReference type="PIRSF" id="PIRSF038994">
    <property type="entry name" value="NagA"/>
    <property type="match status" value="1"/>
</dbReference>
<dbReference type="AlphaFoldDB" id="A0A9Q4G0I1"/>
<evidence type="ECO:0000256" key="12">
    <source>
        <dbReference type="PIRSR" id="PIRSR038994-3"/>
    </source>
</evidence>